<dbReference type="InterPro" id="IPR050804">
    <property type="entry name" value="MCC"/>
</dbReference>
<proteinExistence type="predicted"/>
<evidence type="ECO:0000313" key="4">
    <source>
        <dbReference type="EMBL" id="CAA7060677.1"/>
    </source>
</evidence>
<comment type="caution">
    <text evidence="4">The sequence shown here is derived from an EMBL/GenBank/DDBJ whole genome shotgun (WGS) entry which is preliminary data.</text>
</comment>
<dbReference type="Proteomes" id="UP000467841">
    <property type="component" value="Unassembled WGS sequence"/>
</dbReference>
<dbReference type="OrthoDB" id="1112138at2759"/>
<evidence type="ECO:0000256" key="2">
    <source>
        <dbReference type="SAM" id="Coils"/>
    </source>
</evidence>
<dbReference type="AlphaFoldDB" id="A0A6D2L7W8"/>
<accession>A0A6D2L7W8</accession>
<evidence type="ECO:0000256" key="1">
    <source>
        <dbReference type="ARBA" id="ARBA00023054"/>
    </source>
</evidence>
<dbReference type="CDD" id="cd00121">
    <property type="entry name" value="MATH"/>
    <property type="match status" value="1"/>
</dbReference>
<protein>
    <recommendedName>
        <fullName evidence="3">MATH domain-containing protein</fullName>
    </recommendedName>
</protein>
<dbReference type="InterPro" id="IPR008974">
    <property type="entry name" value="TRAF-like"/>
</dbReference>
<keyword evidence="5" id="KW-1185">Reference proteome</keyword>
<dbReference type="Gene3D" id="2.60.210.10">
    <property type="entry name" value="Apoptosis, Tumor Necrosis Factor Receptor Associated Protein 2, Chain A"/>
    <property type="match status" value="1"/>
</dbReference>
<feature type="domain" description="MATH" evidence="3">
    <location>
        <begin position="6"/>
        <end position="136"/>
    </location>
</feature>
<dbReference type="EMBL" id="CACVBM020001829">
    <property type="protein sequence ID" value="CAA7060677.1"/>
    <property type="molecule type" value="Genomic_DNA"/>
</dbReference>
<gene>
    <name evidence="4" type="ORF">MERR_LOCUS47913</name>
</gene>
<dbReference type="Pfam" id="PF22486">
    <property type="entry name" value="MATH_2"/>
    <property type="match status" value="1"/>
</dbReference>
<dbReference type="InterPro" id="IPR002083">
    <property type="entry name" value="MATH/TRAF_dom"/>
</dbReference>
<dbReference type="PANTHER" id="PTHR46236">
    <property type="entry name" value="TRAF-LIKE SUPERFAMILY PROTEIN"/>
    <property type="match status" value="1"/>
</dbReference>
<dbReference type="SUPFAM" id="SSF49599">
    <property type="entry name" value="TRAF domain-like"/>
    <property type="match status" value="1"/>
</dbReference>
<sequence length="327" mass="37024">MEKQVEKKFMWVTKNLLSLQSEKIYSDQFLFAGGKCRFVVHHKGKNDDYLSLFLEVANFGSLLSPLGRQARFSFTLVNATTQSSEKNAKLDQSHNWCIGDDQNPKMDFHSIHPIGRFKAKNGGFLVNGEVSFVARSGALEVTGFILDVPEEFEETLTNHVKKLNLIDNGAVSSDFHKETMDVNGIQVLRSQVGFVSRLFEKHPDVALEFRSKNPHLRTGYINVLISLTQKLGQSPQELSNDDLSDVGVALTYMTNAGFKMGWLEKTMEEVKEKKKKEEACLAKLHEMEENLEQLKLKCLDLEAQVEKEKAELLEARAPLSFDQYLSS</sequence>
<name>A0A6D2L7W8_9BRAS</name>
<keyword evidence="1 2" id="KW-0175">Coiled coil</keyword>
<dbReference type="PANTHER" id="PTHR46236:SF35">
    <property type="entry name" value="MATH DOMAIN-CONTAINING PROTEIN"/>
    <property type="match status" value="1"/>
</dbReference>
<feature type="coiled-coil region" evidence="2">
    <location>
        <begin position="267"/>
        <end position="316"/>
    </location>
</feature>
<evidence type="ECO:0000313" key="5">
    <source>
        <dbReference type="Proteomes" id="UP000467841"/>
    </source>
</evidence>
<organism evidence="4 5">
    <name type="scientific">Microthlaspi erraticum</name>
    <dbReference type="NCBI Taxonomy" id="1685480"/>
    <lineage>
        <taxon>Eukaryota</taxon>
        <taxon>Viridiplantae</taxon>
        <taxon>Streptophyta</taxon>
        <taxon>Embryophyta</taxon>
        <taxon>Tracheophyta</taxon>
        <taxon>Spermatophyta</taxon>
        <taxon>Magnoliopsida</taxon>
        <taxon>eudicotyledons</taxon>
        <taxon>Gunneridae</taxon>
        <taxon>Pentapetalae</taxon>
        <taxon>rosids</taxon>
        <taxon>malvids</taxon>
        <taxon>Brassicales</taxon>
        <taxon>Brassicaceae</taxon>
        <taxon>Coluteocarpeae</taxon>
        <taxon>Microthlaspi</taxon>
    </lineage>
</organism>
<evidence type="ECO:0000259" key="3">
    <source>
        <dbReference type="PROSITE" id="PS50144"/>
    </source>
</evidence>
<reference evidence="4" key="1">
    <citation type="submission" date="2020-01" db="EMBL/GenBank/DDBJ databases">
        <authorList>
            <person name="Mishra B."/>
        </authorList>
    </citation>
    <scope>NUCLEOTIDE SEQUENCE [LARGE SCALE GENOMIC DNA]</scope>
</reference>
<dbReference type="PROSITE" id="PS50144">
    <property type="entry name" value="MATH"/>
    <property type="match status" value="1"/>
</dbReference>